<dbReference type="EMBL" id="LAZR01020539">
    <property type="protein sequence ID" value="KKL88531.1"/>
    <property type="molecule type" value="Genomic_DNA"/>
</dbReference>
<accession>A0A0F9GDD7</accession>
<gene>
    <name evidence="2" type="ORF">LCGC14_1923730</name>
</gene>
<name>A0A0F9GDD7_9ZZZZ</name>
<evidence type="ECO:0008006" key="3">
    <source>
        <dbReference type="Google" id="ProtNLM"/>
    </source>
</evidence>
<dbReference type="AlphaFoldDB" id="A0A0F9GDD7"/>
<proteinExistence type="predicted"/>
<evidence type="ECO:0000256" key="1">
    <source>
        <dbReference type="SAM" id="MobiDB-lite"/>
    </source>
</evidence>
<reference evidence="2" key="1">
    <citation type="journal article" date="2015" name="Nature">
        <title>Complex archaea that bridge the gap between prokaryotes and eukaryotes.</title>
        <authorList>
            <person name="Spang A."/>
            <person name="Saw J.H."/>
            <person name="Jorgensen S.L."/>
            <person name="Zaremba-Niedzwiedzka K."/>
            <person name="Martijn J."/>
            <person name="Lind A.E."/>
            <person name="van Eijk R."/>
            <person name="Schleper C."/>
            <person name="Guy L."/>
            <person name="Ettema T.J."/>
        </authorList>
    </citation>
    <scope>NUCLEOTIDE SEQUENCE</scope>
</reference>
<evidence type="ECO:0000313" key="2">
    <source>
        <dbReference type="EMBL" id="KKL88531.1"/>
    </source>
</evidence>
<feature type="non-terminal residue" evidence="2">
    <location>
        <position position="74"/>
    </location>
</feature>
<organism evidence="2">
    <name type="scientific">marine sediment metagenome</name>
    <dbReference type="NCBI Taxonomy" id="412755"/>
    <lineage>
        <taxon>unclassified sequences</taxon>
        <taxon>metagenomes</taxon>
        <taxon>ecological metagenomes</taxon>
    </lineage>
</organism>
<dbReference type="SUPFAM" id="SSF53383">
    <property type="entry name" value="PLP-dependent transferases"/>
    <property type="match status" value="1"/>
</dbReference>
<comment type="caution">
    <text evidence="2">The sequence shown here is derived from an EMBL/GenBank/DDBJ whole genome shotgun (WGS) entry which is preliminary data.</text>
</comment>
<sequence>MAPTAPATRPANPRFSSGPCAKPPTFQLSDLSDAALGRSHRAAIGKDKLQAAITRTRDILGVPADYRIGIVPAS</sequence>
<feature type="region of interest" description="Disordered" evidence="1">
    <location>
        <begin position="1"/>
        <end position="26"/>
    </location>
</feature>
<protein>
    <recommendedName>
        <fullName evidence="3">Phosphoserine aminotransferase</fullName>
    </recommendedName>
</protein>
<dbReference type="InterPro" id="IPR015424">
    <property type="entry name" value="PyrdxlP-dep_Trfase"/>
</dbReference>
<feature type="compositionally biased region" description="Low complexity" evidence="1">
    <location>
        <begin position="1"/>
        <end position="14"/>
    </location>
</feature>